<accession>A0AB39QFS1</accession>
<dbReference type="AlphaFoldDB" id="A0AB39QFS1"/>
<sequence length="54" mass="5428">MGFADDHPIPPADSGPDNRASTGGPLPTGHSAEQVRALAAHSQKPIQGAADTNP</sequence>
<dbReference type="RefSeq" id="WP_369221232.1">
    <property type="nucleotide sequence ID" value="NZ_CP163441.1"/>
</dbReference>
<evidence type="ECO:0000313" key="2">
    <source>
        <dbReference type="EMBL" id="XDQ41611.1"/>
    </source>
</evidence>
<reference evidence="2" key="1">
    <citation type="submission" date="2024-07" db="EMBL/GenBank/DDBJ databases">
        <authorList>
            <person name="Yu S.T."/>
        </authorList>
    </citation>
    <scope>NUCLEOTIDE SEQUENCE</scope>
    <source>
        <strain evidence="2">R39</strain>
    </source>
</reference>
<evidence type="ECO:0000256" key="1">
    <source>
        <dbReference type="SAM" id="MobiDB-lite"/>
    </source>
</evidence>
<feature type="region of interest" description="Disordered" evidence="1">
    <location>
        <begin position="1"/>
        <end position="54"/>
    </location>
</feature>
<dbReference type="EMBL" id="CP163441">
    <property type="protein sequence ID" value="XDQ41611.1"/>
    <property type="molecule type" value="Genomic_DNA"/>
</dbReference>
<protein>
    <submittedName>
        <fullName evidence="2">Uncharacterized protein</fullName>
    </submittedName>
</protein>
<name>A0AB39QFS1_9ACTN</name>
<proteinExistence type="predicted"/>
<gene>
    <name evidence="2" type="ORF">AB5J52_04615</name>
</gene>
<organism evidence="2">
    <name type="scientific">Streptomyces sp. R39</name>
    <dbReference type="NCBI Taxonomy" id="3238631"/>
    <lineage>
        <taxon>Bacteria</taxon>
        <taxon>Bacillati</taxon>
        <taxon>Actinomycetota</taxon>
        <taxon>Actinomycetes</taxon>
        <taxon>Kitasatosporales</taxon>
        <taxon>Streptomycetaceae</taxon>
        <taxon>Streptomyces</taxon>
    </lineage>
</organism>